<proteinExistence type="predicted"/>
<dbReference type="EMBL" id="JARJCW010000007">
    <property type="protein sequence ID" value="KAJ7222189.1"/>
    <property type="molecule type" value="Genomic_DNA"/>
</dbReference>
<keyword evidence="3" id="KW-1185">Reference proteome</keyword>
<evidence type="ECO:0000313" key="3">
    <source>
        <dbReference type="Proteomes" id="UP001219525"/>
    </source>
</evidence>
<dbReference type="Proteomes" id="UP001219525">
    <property type="component" value="Unassembled WGS sequence"/>
</dbReference>
<dbReference type="Gene3D" id="1.10.340.70">
    <property type="match status" value="1"/>
</dbReference>
<accession>A0AAD6VT95</accession>
<feature type="non-terminal residue" evidence="2">
    <location>
        <position position="156"/>
    </location>
</feature>
<organism evidence="2 3">
    <name type="scientific">Mycena pura</name>
    <dbReference type="NCBI Taxonomy" id="153505"/>
    <lineage>
        <taxon>Eukaryota</taxon>
        <taxon>Fungi</taxon>
        <taxon>Dikarya</taxon>
        <taxon>Basidiomycota</taxon>
        <taxon>Agaricomycotina</taxon>
        <taxon>Agaricomycetes</taxon>
        <taxon>Agaricomycetidae</taxon>
        <taxon>Agaricales</taxon>
        <taxon>Marasmiineae</taxon>
        <taxon>Mycenaceae</taxon>
        <taxon>Mycena</taxon>
    </lineage>
</organism>
<evidence type="ECO:0000259" key="1">
    <source>
        <dbReference type="Pfam" id="PF17921"/>
    </source>
</evidence>
<gene>
    <name evidence="2" type="ORF">GGX14DRAFT_299541</name>
</gene>
<name>A0AAD6VT95_9AGAR</name>
<feature type="non-terminal residue" evidence="2">
    <location>
        <position position="1"/>
    </location>
</feature>
<dbReference type="Pfam" id="PF17921">
    <property type="entry name" value="Integrase_H2C2"/>
    <property type="match status" value="1"/>
</dbReference>
<dbReference type="InterPro" id="IPR041588">
    <property type="entry name" value="Integrase_H2C2"/>
</dbReference>
<dbReference type="AlphaFoldDB" id="A0AAD6VT95"/>
<feature type="domain" description="Integrase zinc-binding" evidence="1">
    <location>
        <begin position="118"/>
        <end position="155"/>
    </location>
</feature>
<protein>
    <recommendedName>
        <fullName evidence="1">Integrase zinc-binding domain-containing protein</fullName>
    </recommendedName>
</protein>
<comment type="caution">
    <text evidence="2">The sequence shown here is derived from an EMBL/GenBank/DDBJ whole genome shotgun (WGS) entry which is preliminary data.</text>
</comment>
<evidence type="ECO:0000313" key="2">
    <source>
        <dbReference type="EMBL" id="KAJ7222189.1"/>
    </source>
</evidence>
<sequence>VADGLSRMWAERKRSDKDGSNWSVLADWEASRGITRDIFTVTSAPLGTPASHPLQMRFADDLFFAPIVDYLLGHRVGETIHERKRFAHRAAGFMIEHGKLWRVADSAARRVARTECIPTSLGFETALNVHALNGHFGVDSTKLKLSDRYFWPGMDA</sequence>
<reference evidence="2" key="1">
    <citation type="submission" date="2023-03" db="EMBL/GenBank/DDBJ databases">
        <title>Massive genome expansion in bonnet fungi (Mycena s.s.) driven by repeated elements and novel gene families across ecological guilds.</title>
        <authorList>
            <consortium name="Lawrence Berkeley National Laboratory"/>
            <person name="Harder C.B."/>
            <person name="Miyauchi S."/>
            <person name="Viragh M."/>
            <person name="Kuo A."/>
            <person name="Thoen E."/>
            <person name="Andreopoulos B."/>
            <person name="Lu D."/>
            <person name="Skrede I."/>
            <person name="Drula E."/>
            <person name="Henrissat B."/>
            <person name="Morin E."/>
            <person name="Kohler A."/>
            <person name="Barry K."/>
            <person name="LaButti K."/>
            <person name="Morin E."/>
            <person name="Salamov A."/>
            <person name="Lipzen A."/>
            <person name="Mereny Z."/>
            <person name="Hegedus B."/>
            <person name="Baldrian P."/>
            <person name="Stursova M."/>
            <person name="Weitz H."/>
            <person name="Taylor A."/>
            <person name="Grigoriev I.V."/>
            <person name="Nagy L.G."/>
            <person name="Martin F."/>
            <person name="Kauserud H."/>
        </authorList>
    </citation>
    <scope>NUCLEOTIDE SEQUENCE</scope>
    <source>
        <strain evidence="2">9144</strain>
    </source>
</reference>